<proteinExistence type="inferred from homology"/>
<evidence type="ECO:0000313" key="10">
    <source>
        <dbReference type="EMBL" id="RGR73043.1"/>
    </source>
</evidence>
<feature type="domain" description="Smr" evidence="9">
    <location>
        <begin position="703"/>
        <end position="772"/>
    </location>
</feature>
<dbReference type="SMART" id="SM00463">
    <property type="entry name" value="SMR"/>
    <property type="match status" value="1"/>
</dbReference>
<dbReference type="Gene3D" id="3.30.1370.110">
    <property type="match status" value="1"/>
</dbReference>
<dbReference type="InterPro" id="IPR027417">
    <property type="entry name" value="P-loop_NTPase"/>
</dbReference>
<comment type="function">
    <text evidence="7">Endonuclease that is involved in the suppression of homologous recombination and thus may have a key role in the control of bacterial genetic diversity.</text>
</comment>
<dbReference type="InterPro" id="IPR036063">
    <property type="entry name" value="Smr_dom_sf"/>
</dbReference>
<feature type="coiled-coil region" evidence="8">
    <location>
        <begin position="493"/>
        <end position="592"/>
    </location>
</feature>
<keyword evidence="4 7" id="KW-0067">ATP-binding</keyword>
<evidence type="ECO:0000313" key="11">
    <source>
        <dbReference type="Proteomes" id="UP000284178"/>
    </source>
</evidence>
<dbReference type="GO" id="GO:0045910">
    <property type="term" value="P:negative regulation of DNA recombination"/>
    <property type="evidence" value="ECO:0007669"/>
    <property type="project" value="InterPro"/>
</dbReference>
<dbReference type="Pfam" id="PF00488">
    <property type="entry name" value="MutS_V"/>
    <property type="match status" value="1"/>
</dbReference>
<dbReference type="PANTHER" id="PTHR48466">
    <property type="entry name" value="OS10G0509000 PROTEIN-RELATED"/>
    <property type="match status" value="1"/>
</dbReference>
<dbReference type="SUPFAM" id="SSF48334">
    <property type="entry name" value="DNA repair protein MutS, domain III"/>
    <property type="match status" value="1"/>
</dbReference>
<keyword evidence="7 10" id="KW-0255">Endonuclease</keyword>
<keyword evidence="7" id="KW-0540">Nuclease</keyword>
<protein>
    <recommendedName>
        <fullName evidence="7">Endonuclease MutS2</fullName>
        <ecNumber evidence="7">3.1.-.-</ecNumber>
    </recommendedName>
    <alternativeName>
        <fullName evidence="7">Ribosome-associated protein quality control-upstream factor</fullName>
        <shortName evidence="7">RQC-upstream factor</shortName>
        <shortName evidence="7">RqcU</shortName>
        <ecNumber evidence="7">3.6.4.-</ecNumber>
    </alternativeName>
</protein>
<dbReference type="GO" id="GO:0016887">
    <property type="term" value="F:ATP hydrolysis activity"/>
    <property type="evidence" value="ECO:0007669"/>
    <property type="project" value="InterPro"/>
</dbReference>
<sequence length="777" mass="86449">MNSSNGLELALIKQQIAQLCAFSLGKQKIEELQPSFSPLVIAKENRRIAEALQAVIQFGPMPFYGIRDLSRSLHTVLRDGVCTPQELIQAADHARGVSGAQGYLKSVELPCKEIHELADTMEPHLEVAEQLERCFTPYGEVLDSASPELKQIRRSLHQTEAELVRESQRFVQSHASLLTDSITTTRNGRIVVLAKISEKNSLGGFVHGESASGATAYVEPGCLIELNNRKQTLISREQDEIDRILVECSRLLKSVAEPYLANLETLAILDALFAKAQWGQRHNGVVAKLSEGWTLVLNQARHPLIDPKTVVANTYRIIEPQKMLMITGPNTGGKTVSLKIIGLFVLMSYCGIPVCCEDAEIPLFDQVFVDIGDDQSIVQSLSTFSAHLAKLADVTQHATKKSLVLLDELGSGTDPKEGESLAIAVLNDLREKGCLSVVTTHYGRLKLYGKRHEDILVASVQFDVEKMMPTYHFIEGLSGQSNAFEIARRFGLKEKIIREAEFLKRQQRSQEDELIEKLEAQILENQQLKEKQEALIAQTEQQRQHLERELQKLSEEKQRILDAAEKQAQKQLEEVKAEGEALLEELRQSQKTMKLHEIIEKQHQLNALGKSEAQLEEEANDEPEPQFQVGAFVELKKSSQIAEILQLKRNQAVVDLNGIRTTVKLEDMRPTQRRKNKPAPSSMSMKALRAKTVNLECNIIGCHVQDGLEIVDKYLDDAVVARIGSVRIIHGAGTGVLRKAVQEKLNRDKRVESWRIGGAGEGGAGATVVTLKTGKAK</sequence>
<dbReference type="EC" id="3.6.4.-" evidence="7"/>
<reference evidence="10 11" key="1">
    <citation type="submission" date="2018-08" db="EMBL/GenBank/DDBJ databases">
        <title>A genome reference for cultivated species of the human gut microbiota.</title>
        <authorList>
            <person name="Zou Y."/>
            <person name="Xue W."/>
            <person name="Luo G."/>
        </authorList>
    </citation>
    <scope>NUCLEOTIDE SEQUENCE [LARGE SCALE GENOMIC DNA]</scope>
    <source>
        <strain evidence="10 11">AF24-29</strain>
    </source>
</reference>
<dbReference type="GO" id="GO:0019843">
    <property type="term" value="F:rRNA binding"/>
    <property type="evidence" value="ECO:0007669"/>
    <property type="project" value="UniProtKB-UniRule"/>
</dbReference>
<dbReference type="InterPro" id="IPR005747">
    <property type="entry name" value="MutS2"/>
</dbReference>
<keyword evidence="5 7" id="KW-0694">RNA-binding</keyword>
<comment type="subunit">
    <text evidence="7">Homodimer. Binds to stalled ribosomes, contacting rRNA.</text>
</comment>
<dbReference type="GO" id="GO:0030983">
    <property type="term" value="F:mismatched DNA binding"/>
    <property type="evidence" value="ECO:0007669"/>
    <property type="project" value="InterPro"/>
</dbReference>
<name>A0A412FY22_9FIRM</name>
<dbReference type="InterPro" id="IPR002625">
    <property type="entry name" value="Smr_dom"/>
</dbReference>
<dbReference type="InterPro" id="IPR000432">
    <property type="entry name" value="DNA_mismatch_repair_MutS_C"/>
</dbReference>
<evidence type="ECO:0000256" key="1">
    <source>
        <dbReference type="ARBA" id="ARBA00022730"/>
    </source>
</evidence>
<evidence type="ECO:0000256" key="6">
    <source>
        <dbReference type="ARBA" id="ARBA00023125"/>
    </source>
</evidence>
<dbReference type="EMBL" id="QRUP01000013">
    <property type="protein sequence ID" value="RGR73043.1"/>
    <property type="molecule type" value="Genomic_DNA"/>
</dbReference>
<dbReference type="SUPFAM" id="SSF52540">
    <property type="entry name" value="P-loop containing nucleoside triphosphate hydrolases"/>
    <property type="match status" value="1"/>
</dbReference>
<dbReference type="Pfam" id="PF01713">
    <property type="entry name" value="Smr"/>
    <property type="match status" value="1"/>
</dbReference>
<comment type="caution">
    <text evidence="10">The sequence shown here is derived from an EMBL/GenBank/DDBJ whole genome shotgun (WGS) entry which is preliminary data.</text>
</comment>
<dbReference type="GO" id="GO:0004519">
    <property type="term" value="F:endonuclease activity"/>
    <property type="evidence" value="ECO:0007669"/>
    <property type="project" value="UniProtKB-UniRule"/>
</dbReference>
<comment type="function">
    <text evidence="7">Acts as a ribosome collision sensor, splitting the ribosome into its 2 subunits. Detects stalled/collided 70S ribosomes which it binds and splits by an ATP-hydrolysis driven conformational change. Acts upstream of the ribosome quality control system (RQC), a ribosome-associated complex that mediates the extraction of incompletely synthesized nascent chains from stalled ribosomes and their subsequent degradation. Probably generates substrates for RQC.</text>
</comment>
<keyword evidence="1 7" id="KW-0699">rRNA-binding</keyword>
<keyword evidence="6 7" id="KW-0238">DNA-binding</keyword>
<feature type="binding site" evidence="7">
    <location>
        <begin position="328"/>
        <end position="335"/>
    </location>
    <ligand>
        <name>ATP</name>
        <dbReference type="ChEBI" id="CHEBI:30616"/>
    </ligand>
</feature>
<dbReference type="PROSITE" id="PS50828">
    <property type="entry name" value="SMR"/>
    <property type="match status" value="1"/>
</dbReference>
<dbReference type="GO" id="GO:0072344">
    <property type="term" value="P:rescue of stalled ribosome"/>
    <property type="evidence" value="ECO:0007669"/>
    <property type="project" value="UniProtKB-UniRule"/>
</dbReference>
<dbReference type="NCBIfam" id="TIGR01069">
    <property type="entry name" value="mutS2"/>
    <property type="match status" value="1"/>
</dbReference>
<dbReference type="InterPro" id="IPR007696">
    <property type="entry name" value="DNA_mismatch_repair_MutS_core"/>
</dbReference>
<organism evidence="10 11">
    <name type="scientific">Holdemania filiformis</name>
    <dbReference type="NCBI Taxonomy" id="61171"/>
    <lineage>
        <taxon>Bacteria</taxon>
        <taxon>Bacillati</taxon>
        <taxon>Bacillota</taxon>
        <taxon>Erysipelotrichia</taxon>
        <taxon>Erysipelotrichales</taxon>
        <taxon>Erysipelotrichaceae</taxon>
        <taxon>Holdemania</taxon>
    </lineage>
</organism>
<comment type="similarity">
    <text evidence="7">Belongs to the DNA mismatch repair MutS family. MutS2 subfamily.</text>
</comment>
<keyword evidence="2 7" id="KW-0547">Nucleotide-binding</keyword>
<dbReference type="GO" id="GO:0140664">
    <property type="term" value="F:ATP-dependent DNA damage sensor activity"/>
    <property type="evidence" value="ECO:0007669"/>
    <property type="project" value="InterPro"/>
</dbReference>
<evidence type="ECO:0000256" key="7">
    <source>
        <dbReference type="HAMAP-Rule" id="MF_00092"/>
    </source>
</evidence>
<evidence type="ECO:0000259" key="9">
    <source>
        <dbReference type="PROSITE" id="PS50828"/>
    </source>
</evidence>
<dbReference type="Proteomes" id="UP000284178">
    <property type="component" value="Unassembled WGS sequence"/>
</dbReference>
<dbReference type="GO" id="GO:0043023">
    <property type="term" value="F:ribosomal large subunit binding"/>
    <property type="evidence" value="ECO:0007669"/>
    <property type="project" value="UniProtKB-UniRule"/>
</dbReference>
<evidence type="ECO:0000256" key="5">
    <source>
        <dbReference type="ARBA" id="ARBA00022884"/>
    </source>
</evidence>
<dbReference type="InterPro" id="IPR036187">
    <property type="entry name" value="DNA_mismatch_repair_MutS_sf"/>
</dbReference>
<dbReference type="PROSITE" id="PS00486">
    <property type="entry name" value="DNA_MISMATCH_REPAIR_2"/>
    <property type="match status" value="1"/>
</dbReference>
<keyword evidence="11" id="KW-1185">Reference proteome</keyword>
<dbReference type="SMART" id="SM00533">
    <property type="entry name" value="MUTSd"/>
    <property type="match status" value="1"/>
</dbReference>
<keyword evidence="8" id="KW-0175">Coiled coil</keyword>
<dbReference type="FunFam" id="3.40.50.300:FF:000830">
    <property type="entry name" value="Endonuclease MutS2"/>
    <property type="match status" value="1"/>
</dbReference>
<evidence type="ECO:0000256" key="4">
    <source>
        <dbReference type="ARBA" id="ARBA00022840"/>
    </source>
</evidence>
<keyword evidence="3 7" id="KW-0378">Hydrolase</keyword>
<gene>
    <name evidence="7" type="primary">mutS2</name>
    <name evidence="7" type="synonym">rqcU</name>
    <name evidence="10" type="ORF">DWY25_10785</name>
</gene>
<dbReference type="EC" id="3.1.-.-" evidence="7"/>
<dbReference type="PIRSF" id="PIRSF005814">
    <property type="entry name" value="MutS_YshD"/>
    <property type="match status" value="1"/>
</dbReference>
<dbReference type="PANTHER" id="PTHR48466:SF2">
    <property type="entry name" value="OS10G0509000 PROTEIN"/>
    <property type="match status" value="1"/>
</dbReference>
<evidence type="ECO:0000256" key="8">
    <source>
        <dbReference type="SAM" id="Coils"/>
    </source>
</evidence>
<dbReference type="RefSeq" id="WP_117895241.1">
    <property type="nucleotide sequence ID" value="NZ_CABJCV010000013.1"/>
</dbReference>
<dbReference type="AlphaFoldDB" id="A0A412FY22"/>
<dbReference type="SMART" id="SM00534">
    <property type="entry name" value="MUTSac"/>
    <property type="match status" value="1"/>
</dbReference>
<evidence type="ECO:0000256" key="3">
    <source>
        <dbReference type="ARBA" id="ARBA00022801"/>
    </source>
</evidence>
<dbReference type="HAMAP" id="MF_00092">
    <property type="entry name" value="MutS2"/>
    <property type="match status" value="1"/>
</dbReference>
<dbReference type="InterPro" id="IPR045076">
    <property type="entry name" value="MutS"/>
</dbReference>
<dbReference type="GO" id="GO:0006298">
    <property type="term" value="P:mismatch repair"/>
    <property type="evidence" value="ECO:0007669"/>
    <property type="project" value="InterPro"/>
</dbReference>
<dbReference type="GeneID" id="83015881"/>
<dbReference type="Gene3D" id="3.40.50.300">
    <property type="entry name" value="P-loop containing nucleotide triphosphate hydrolases"/>
    <property type="match status" value="1"/>
</dbReference>
<accession>A0A412FY22</accession>
<evidence type="ECO:0000256" key="2">
    <source>
        <dbReference type="ARBA" id="ARBA00022741"/>
    </source>
</evidence>
<dbReference type="GO" id="GO:0005524">
    <property type="term" value="F:ATP binding"/>
    <property type="evidence" value="ECO:0007669"/>
    <property type="project" value="UniProtKB-UniRule"/>
</dbReference>